<dbReference type="OrthoDB" id="250548at2759"/>
<name>A0A6J2K678_BOMMA</name>
<evidence type="ECO:0000313" key="2">
    <source>
        <dbReference type="Proteomes" id="UP000504629"/>
    </source>
</evidence>
<dbReference type="Pfam" id="PF10217">
    <property type="entry name" value="DUF2039"/>
    <property type="match status" value="1"/>
</dbReference>
<feature type="compositionally biased region" description="Polar residues" evidence="1">
    <location>
        <begin position="1"/>
        <end position="11"/>
    </location>
</feature>
<dbReference type="Proteomes" id="UP000504629">
    <property type="component" value="Unplaced"/>
</dbReference>
<dbReference type="GeneID" id="114248165"/>
<reference evidence="3" key="1">
    <citation type="submission" date="2025-08" db="UniProtKB">
        <authorList>
            <consortium name="RefSeq"/>
        </authorList>
    </citation>
    <scope>IDENTIFICATION</scope>
    <source>
        <tissue evidence="3">Silk gland</tissue>
    </source>
</reference>
<sequence length="187" mass="21566">MSLSRGNTNRTRPQKHQNRAAFKNDLHDTSHKTKFINSLEIRGVCQRCKNILEWKIKYKKYKPLAVPTKCTSCLEKTVKHAYHVLCSKCASEKEVCAKCCQNINIEKQEDKKTDILGKLSGLSERKRRTVLRYLKNQEDGTQKKTPASIKTIDEILSQMDKMDLKNDDDDFKFSSDEYSDSDSVLGK</sequence>
<protein>
    <submittedName>
        <fullName evidence="3">Uncharacterized protein C9orf85 homolog</fullName>
    </submittedName>
</protein>
<accession>A0A6J2K678</accession>
<evidence type="ECO:0000256" key="1">
    <source>
        <dbReference type="SAM" id="MobiDB-lite"/>
    </source>
</evidence>
<evidence type="ECO:0000313" key="3">
    <source>
        <dbReference type="RefSeq" id="XP_028037118.1"/>
    </source>
</evidence>
<dbReference type="PANTHER" id="PTHR22876">
    <property type="entry name" value="ZGC:101016"/>
    <property type="match status" value="1"/>
</dbReference>
<proteinExistence type="predicted"/>
<dbReference type="AlphaFoldDB" id="A0A6J2K678"/>
<dbReference type="PANTHER" id="PTHR22876:SF5">
    <property type="entry name" value="CHROMOSOME 9 OPEN READING FRAME 85"/>
    <property type="match status" value="1"/>
</dbReference>
<dbReference type="RefSeq" id="XP_028037118.1">
    <property type="nucleotide sequence ID" value="XM_028181317.1"/>
</dbReference>
<dbReference type="InterPro" id="IPR019351">
    <property type="entry name" value="DUF2039"/>
</dbReference>
<gene>
    <name evidence="3" type="primary">LOC114248165</name>
</gene>
<keyword evidence="2" id="KW-1185">Reference proteome</keyword>
<feature type="region of interest" description="Disordered" evidence="1">
    <location>
        <begin position="1"/>
        <end position="24"/>
    </location>
</feature>
<organism evidence="2 3">
    <name type="scientific">Bombyx mandarina</name>
    <name type="common">Wild silk moth</name>
    <name type="synonym">Wild silkworm</name>
    <dbReference type="NCBI Taxonomy" id="7092"/>
    <lineage>
        <taxon>Eukaryota</taxon>
        <taxon>Metazoa</taxon>
        <taxon>Ecdysozoa</taxon>
        <taxon>Arthropoda</taxon>
        <taxon>Hexapoda</taxon>
        <taxon>Insecta</taxon>
        <taxon>Pterygota</taxon>
        <taxon>Neoptera</taxon>
        <taxon>Endopterygota</taxon>
        <taxon>Lepidoptera</taxon>
        <taxon>Glossata</taxon>
        <taxon>Ditrysia</taxon>
        <taxon>Bombycoidea</taxon>
        <taxon>Bombycidae</taxon>
        <taxon>Bombycinae</taxon>
        <taxon>Bombyx</taxon>
    </lineage>
</organism>
<feature type="region of interest" description="Disordered" evidence="1">
    <location>
        <begin position="168"/>
        <end position="187"/>
    </location>
</feature>
<dbReference type="KEGG" id="bman:114248165"/>